<dbReference type="InterPro" id="IPR004447">
    <property type="entry name" value="Peptidase_S41A"/>
</dbReference>
<dbReference type="GO" id="GO:0030288">
    <property type="term" value="C:outer membrane-bounded periplasmic space"/>
    <property type="evidence" value="ECO:0007669"/>
    <property type="project" value="TreeGrafter"/>
</dbReference>
<dbReference type="Gene3D" id="3.30.750.44">
    <property type="match status" value="1"/>
</dbReference>
<dbReference type="Gene3D" id="2.30.42.10">
    <property type="match status" value="1"/>
</dbReference>
<organism evidence="8 9">
    <name type="scientific">Natranaerovirga hydrolytica</name>
    <dbReference type="NCBI Taxonomy" id="680378"/>
    <lineage>
        <taxon>Bacteria</taxon>
        <taxon>Bacillati</taxon>
        <taxon>Bacillota</taxon>
        <taxon>Clostridia</taxon>
        <taxon>Lachnospirales</taxon>
        <taxon>Natranaerovirgaceae</taxon>
        <taxon>Natranaerovirga</taxon>
    </lineage>
</organism>
<keyword evidence="6" id="KW-0812">Transmembrane</keyword>
<keyword evidence="6" id="KW-0472">Membrane</keyword>
<evidence type="ECO:0000259" key="7">
    <source>
        <dbReference type="PROSITE" id="PS50106"/>
    </source>
</evidence>
<dbReference type="SMART" id="SM00245">
    <property type="entry name" value="TSPc"/>
    <property type="match status" value="1"/>
</dbReference>
<dbReference type="Pfam" id="PF22694">
    <property type="entry name" value="CtpB_N-like"/>
    <property type="match status" value="1"/>
</dbReference>
<dbReference type="PANTHER" id="PTHR32060">
    <property type="entry name" value="TAIL-SPECIFIC PROTEASE"/>
    <property type="match status" value="1"/>
</dbReference>
<dbReference type="GO" id="GO:0007165">
    <property type="term" value="P:signal transduction"/>
    <property type="evidence" value="ECO:0007669"/>
    <property type="project" value="TreeGrafter"/>
</dbReference>
<dbReference type="PANTHER" id="PTHR32060:SF30">
    <property type="entry name" value="CARBOXY-TERMINAL PROCESSING PROTEASE CTPA"/>
    <property type="match status" value="1"/>
</dbReference>
<keyword evidence="6" id="KW-1133">Transmembrane helix</keyword>
<dbReference type="InterPro" id="IPR055210">
    <property type="entry name" value="CtpA/B_N"/>
</dbReference>
<dbReference type="SMART" id="SM00228">
    <property type="entry name" value="PDZ"/>
    <property type="match status" value="1"/>
</dbReference>
<dbReference type="InterPro" id="IPR041489">
    <property type="entry name" value="PDZ_6"/>
</dbReference>
<dbReference type="CDD" id="cd06782">
    <property type="entry name" value="cpPDZ_CPP-like"/>
    <property type="match status" value="1"/>
</dbReference>
<evidence type="ECO:0000256" key="1">
    <source>
        <dbReference type="ARBA" id="ARBA00009179"/>
    </source>
</evidence>
<dbReference type="Pfam" id="PF17820">
    <property type="entry name" value="PDZ_6"/>
    <property type="match status" value="1"/>
</dbReference>
<proteinExistence type="inferred from homology"/>
<dbReference type="GO" id="GO:0004175">
    <property type="term" value="F:endopeptidase activity"/>
    <property type="evidence" value="ECO:0007669"/>
    <property type="project" value="TreeGrafter"/>
</dbReference>
<keyword evidence="9" id="KW-1185">Reference proteome</keyword>
<dbReference type="Gene3D" id="3.90.226.10">
    <property type="entry name" value="2-enoyl-CoA Hydratase, Chain A, domain 1"/>
    <property type="match status" value="1"/>
</dbReference>
<keyword evidence="3 5" id="KW-0378">Hydrolase</keyword>
<comment type="similarity">
    <text evidence="1 5">Belongs to the peptidase S41A family.</text>
</comment>
<gene>
    <name evidence="8" type="ORF">EDC19_1665</name>
</gene>
<evidence type="ECO:0000313" key="8">
    <source>
        <dbReference type="EMBL" id="TCK93472.1"/>
    </source>
</evidence>
<dbReference type="RefSeq" id="WP_132282376.1">
    <property type="nucleotide sequence ID" value="NZ_SMGQ01000012.1"/>
</dbReference>
<evidence type="ECO:0000256" key="4">
    <source>
        <dbReference type="ARBA" id="ARBA00022825"/>
    </source>
</evidence>
<dbReference type="Proteomes" id="UP000294545">
    <property type="component" value="Unassembled WGS sequence"/>
</dbReference>
<dbReference type="CDD" id="cd07560">
    <property type="entry name" value="Peptidase_S41_CPP"/>
    <property type="match status" value="1"/>
</dbReference>
<accession>A0A4R1MNF0</accession>
<name>A0A4R1MNF0_9FIRM</name>
<keyword evidence="4 5" id="KW-0720">Serine protease</keyword>
<dbReference type="InterPro" id="IPR029045">
    <property type="entry name" value="ClpP/crotonase-like_dom_sf"/>
</dbReference>
<evidence type="ECO:0000256" key="3">
    <source>
        <dbReference type="ARBA" id="ARBA00022801"/>
    </source>
</evidence>
<dbReference type="AlphaFoldDB" id="A0A4R1MNF0"/>
<evidence type="ECO:0000313" key="9">
    <source>
        <dbReference type="Proteomes" id="UP000294545"/>
    </source>
</evidence>
<dbReference type="EMBL" id="SMGQ01000012">
    <property type="protein sequence ID" value="TCK93472.1"/>
    <property type="molecule type" value="Genomic_DNA"/>
</dbReference>
<feature type="transmembrane region" description="Helical" evidence="6">
    <location>
        <begin position="5"/>
        <end position="25"/>
    </location>
</feature>
<dbReference type="OrthoDB" id="9812068at2"/>
<dbReference type="SUPFAM" id="SSF52096">
    <property type="entry name" value="ClpP/crotonase"/>
    <property type="match status" value="1"/>
</dbReference>
<dbReference type="FunFam" id="2.30.42.10:FF:000063">
    <property type="entry name" value="Peptidase, S41 family"/>
    <property type="match status" value="1"/>
</dbReference>
<keyword evidence="2 5" id="KW-0645">Protease</keyword>
<protein>
    <submittedName>
        <fullName evidence="8">Carboxyl-terminal processing protease</fullName>
    </submittedName>
</protein>
<comment type="caution">
    <text evidence="8">The sequence shown here is derived from an EMBL/GenBank/DDBJ whole genome shotgun (WGS) entry which is preliminary data.</text>
</comment>
<dbReference type="GO" id="GO:0008236">
    <property type="term" value="F:serine-type peptidase activity"/>
    <property type="evidence" value="ECO:0007669"/>
    <property type="project" value="UniProtKB-KW"/>
</dbReference>
<dbReference type="Pfam" id="PF03572">
    <property type="entry name" value="Peptidase_S41"/>
    <property type="match status" value="1"/>
</dbReference>
<feature type="domain" description="PDZ" evidence="7">
    <location>
        <begin position="99"/>
        <end position="168"/>
    </location>
</feature>
<dbReference type="InterPro" id="IPR005151">
    <property type="entry name" value="Tail-specific_protease"/>
</dbReference>
<dbReference type="PROSITE" id="PS50106">
    <property type="entry name" value="PDZ"/>
    <property type="match status" value="1"/>
</dbReference>
<dbReference type="GO" id="GO:0006508">
    <property type="term" value="P:proteolysis"/>
    <property type="evidence" value="ECO:0007669"/>
    <property type="project" value="UniProtKB-KW"/>
</dbReference>
<sequence length="404" mass="45343">MKKDFIVGLITGLIIMILVVILYIGSNNLVEYLNLSGIYLGNQQEQELEVEDKFNILVQYLDRYYYEEINTEDLIENAFKGMLEGIGDPYTVYYNEEEYRRLLESTEGVYSGIGVVVTYDEENSQIRVLSPFIGSPGEKAGLLPDDIILEVDGISVEGMNLEEAVGLITGEEGTEVVLTIYRESEEREMDFPIIRETIDIPTVESEMLENNIGYIQITDFDSVTYNQFMEALEGLEEQNQQGLILDLRNNPGGLLHIVEAIADEMLSEGLIVYTEDKHGNREELRSDGSRSFDKPLVVLINQYSASASEILAGAIKDHEVGTLVGTTTFGKGLVQRPFPVGDGSGLKLTVSKYFTPNGHYIQDVGIEPDVTVEVPEELRNQLTFERDEDVQLHKALEIINDQLN</sequence>
<dbReference type="InterPro" id="IPR001478">
    <property type="entry name" value="PDZ"/>
</dbReference>
<dbReference type="NCBIfam" id="TIGR00225">
    <property type="entry name" value="prc"/>
    <property type="match status" value="1"/>
</dbReference>
<dbReference type="SUPFAM" id="SSF50156">
    <property type="entry name" value="PDZ domain-like"/>
    <property type="match status" value="1"/>
</dbReference>
<evidence type="ECO:0000256" key="2">
    <source>
        <dbReference type="ARBA" id="ARBA00022670"/>
    </source>
</evidence>
<evidence type="ECO:0000256" key="5">
    <source>
        <dbReference type="RuleBase" id="RU004404"/>
    </source>
</evidence>
<reference evidence="8 9" key="1">
    <citation type="submission" date="2019-03" db="EMBL/GenBank/DDBJ databases">
        <title>Genomic Encyclopedia of Type Strains, Phase IV (KMG-IV): sequencing the most valuable type-strain genomes for metagenomic binning, comparative biology and taxonomic classification.</title>
        <authorList>
            <person name="Goeker M."/>
        </authorList>
    </citation>
    <scope>NUCLEOTIDE SEQUENCE [LARGE SCALE GENOMIC DNA]</scope>
    <source>
        <strain evidence="8 9">DSM 24176</strain>
    </source>
</reference>
<dbReference type="InterPro" id="IPR036034">
    <property type="entry name" value="PDZ_sf"/>
</dbReference>
<evidence type="ECO:0000256" key="6">
    <source>
        <dbReference type="SAM" id="Phobius"/>
    </source>
</evidence>